<evidence type="ECO:0000313" key="2">
    <source>
        <dbReference type="Proteomes" id="UP000822688"/>
    </source>
</evidence>
<gene>
    <name evidence="1" type="ORF">KC19_12G072400</name>
</gene>
<dbReference type="AlphaFoldDB" id="A0A8T0G6X3"/>
<comment type="caution">
    <text evidence="1">The sequence shown here is derived from an EMBL/GenBank/DDBJ whole genome shotgun (WGS) entry which is preliminary data.</text>
</comment>
<protein>
    <submittedName>
        <fullName evidence="1">Uncharacterized protein</fullName>
    </submittedName>
</protein>
<name>A0A8T0G6X3_CERPU</name>
<reference evidence="1" key="1">
    <citation type="submission" date="2020-06" db="EMBL/GenBank/DDBJ databases">
        <title>WGS assembly of Ceratodon purpureus strain R40.</title>
        <authorList>
            <person name="Carey S.B."/>
            <person name="Jenkins J."/>
            <person name="Shu S."/>
            <person name="Lovell J.T."/>
            <person name="Sreedasyam A."/>
            <person name="Maumus F."/>
            <person name="Tiley G.P."/>
            <person name="Fernandez-Pozo N."/>
            <person name="Barry K."/>
            <person name="Chen C."/>
            <person name="Wang M."/>
            <person name="Lipzen A."/>
            <person name="Daum C."/>
            <person name="Saski C.A."/>
            <person name="Payton A.C."/>
            <person name="Mcbreen J.C."/>
            <person name="Conrad R.E."/>
            <person name="Kollar L.M."/>
            <person name="Olsson S."/>
            <person name="Huttunen S."/>
            <person name="Landis J.B."/>
            <person name="Wickett N.J."/>
            <person name="Johnson M.G."/>
            <person name="Rensing S.A."/>
            <person name="Grimwood J."/>
            <person name="Schmutz J."/>
            <person name="Mcdaniel S.F."/>
        </authorList>
    </citation>
    <scope>NUCLEOTIDE SEQUENCE</scope>
    <source>
        <strain evidence="1">R40</strain>
    </source>
</reference>
<keyword evidence="2" id="KW-1185">Reference proteome</keyword>
<proteinExistence type="predicted"/>
<evidence type="ECO:0000313" key="1">
    <source>
        <dbReference type="EMBL" id="KAG0554204.1"/>
    </source>
</evidence>
<dbReference type="EMBL" id="CM026433">
    <property type="protein sequence ID" value="KAG0554204.1"/>
    <property type="molecule type" value="Genomic_DNA"/>
</dbReference>
<accession>A0A8T0G6X3</accession>
<sequence>MAHTVHHFALLCLRKEKGLANLRVIRHSASIWKGEIGHSTQPVHALAALIRRDPHCLQQLLPISWDDVHFDHPPAHEEGKEGVQLGVQELTQGLGTEPHRQGGREGPGFAEDRECSIKLCQPITPAVKQPVSPGNRQMKFAQGRSSAQCIVL</sequence>
<organism evidence="1 2">
    <name type="scientific">Ceratodon purpureus</name>
    <name type="common">Fire moss</name>
    <name type="synonym">Dicranum purpureum</name>
    <dbReference type="NCBI Taxonomy" id="3225"/>
    <lineage>
        <taxon>Eukaryota</taxon>
        <taxon>Viridiplantae</taxon>
        <taxon>Streptophyta</taxon>
        <taxon>Embryophyta</taxon>
        <taxon>Bryophyta</taxon>
        <taxon>Bryophytina</taxon>
        <taxon>Bryopsida</taxon>
        <taxon>Dicranidae</taxon>
        <taxon>Pseudoditrichales</taxon>
        <taxon>Ditrichaceae</taxon>
        <taxon>Ceratodon</taxon>
    </lineage>
</organism>
<dbReference type="Proteomes" id="UP000822688">
    <property type="component" value="Chromosome 12"/>
</dbReference>